<dbReference type="UniPathway" id="UPA00196"/>
<dbReference type="Proteomes" id="UP000029121">
    <property type="component" value="Unassembled WGS sequence"/>
</dbReference>
<feature type="transmembrane region" description="Helical" evidence="11">
    <location>
        <begin position="48"/>
        <end position="66"/>
    </location>
</feature>
<dbReference type="STRING" id="81985.R0HXC8"/>
<evidence type="ECO:0000256" key="9">
    <source>
        <dbReference type="ARBA" id="ARBA00023180"/>
    </source>
</evidence>
<dbReference type="AlphaFoldDB" id="R0HXC8"/>
<evidence type="ECO:0000256" key="2">
    <source>
        <dbReference type="ARBA" id="ARBA00004687"/>
    </source>
</evidence>
<dbReference type="KEGG" id="crb:17893489"/>
<evidence type="ECO:0000256" key="4">
    <source>
        <dbReference type="ARBA" id="ARBA00022502"/>
    </source>
</evidence>
<keyword evidence="9" id="KW-0325">Glycoprotein</keyword>
<dbReference type="EMBL" id="KB870807">
    <property type="protein sequence ID" value="EOA30135.1"/>
    <property type="molecule type" value="Genomic_DNA"/>
</dbReference>
<keyword evidence="13" id="KW-1185">Reference proteome</keyword>
<evidence type="ECO:0000256" key="11">
    <source>
        <dbReference type="SAM" id="Phobius"/>
    </source>
</evidence>
<feature type="compositionally biased region" description="Polar residues" evidence="10">
    <location>
        <begin position="1"/>
        <end position="27"/>
    </location>
</feature>
<dbReference type="Pfam" id="PF10510">
    <property type="entry name" value="PIG-S"/>
    <property type="match status" value="1"/>
</dbReference>
<dbReference type="GO" id="GO:0016255">
    <property type="term" value="P:attachment of GPI anchor to protein"/>
    <property type="evidence" value="ECO:0007669"/>
    <property type="project" value="InterPro"/>
</dbReference>
<dbReference type="PANTHER" id="PTHR21072:SF13">
    <property type="entry name" value="GPI TRANSAMIDASE COMPONENT PIG-S"/>
    <property type="match status" value="1"/>
</dbReference>
<proteinExistence type="inferred from homology"/>
<evidence type="ECO:0000256" key="10">
    <source>
        <dbReference type="SAM" id="MobiDB-lite"/>
    </source>
</evidence>
<keyword evidence="6" id="KW-0256">Endoplasmic reticulum</keyword>
<comment type="pathway">
    <text evidence="2">Glycolipid biosynthesis; glycosylphosphatidylinositol-anchor biosynthesis.</text>
</comment>
<dbReference type="OrthoDB" id="28748at2759"/>
<accession>R0HXC8</accession>
<keyword evidence="8 11" id="KW-0472">Membrane</keyword>
<evidence type="ECO:0000256" key="1">
    <source>
        <dbReference type="ARBA" id="ARBA00004477"/>
    </source>
</evidence>
<sequence>ASAVASSNSGEPMEGTSGSLNPTTDTSGIMPEFDPKTMRSSKPGLKRLFITTSVLFSFLLGVPFLWKSVEIYRSPLPFHDIDSLSDQIESTPLRFPCNFHAVFVGFRSTDADNLRSQIQDGINQLTHLSPQCGSCSFSLSVTIQNPAEQCSETLGHNPSSCSYRCGMIKSNDFGVGLDDTVDESLNDVFSGCSANSRKMYSVVVVNKENANGEDEVKAVVGKRRHAWIVGSGLEERNDDMVSRVSEIFVKMFMNGGRDEDSIHGEFMPVGSDGRIVLSFSLLNSNPRDWVYDWDFQRIDDALLAPVTKALAPIANISVESQVLYHTPKSSFSSWDEQLQSYIFRTSDLPFFVNSNEWHLDTSAGASGRSKILQFVVYIPSGSECPLLLQLPNGEISKTNGFISPMWGGVIVWNPGNCDKDSESPIRNTISPQDIEQIVEIFLGQFRQLFGFKSEAIYTSVLGTYKILPSERGFTEWELDVLSRKHTCFNLHSCSTTLSSLSKLVRSLPRMIIKDEIGEQVKYSLKAAKLAQSNASLGGYSSSASSSREARSLAENAFFHPSIMSVSYFSYEHCFAVYSPFFLPVVAHVVLAALREWKRYRQEKAKYLTWLTRKKTA</sequence>
<evidence type="ECO:0000256" key="7">
    <source>
        <dbReference type="ARBA" id="ARBA00022989"/>
    </source>
</evidence>
<organism evidence="12 13">
    <name type="scientific">Capsella rubella</name>
    <dbReference type="NCBI Taxonomy" id="81985"/>
    <lineage>
        <taxon>Eukaryota</taxon>
        <taxon>Viridiplantae</taxon>
        <taxon>Streptophyta</taxon>
        <taxon>Embryophyta</taxon>
        <taxon>Tracheophyta</taxon>
        <taxon>Spermatophyta</taxon>
        <taxon>Magnoliopsida</taxon>
        <taxon>eudicotyledons</taxon>
        <taxon>Gunneridae</taxon>
        <taxon>Pentapetalae</taxon>
        <taxon>rosids</taxon>
        <taxon>malvids</taxon>
        <taxon>Brassicales</taxon>
        <taxon>Brassicaceae</taxon>
        <taxon>Camelineae</taxon>
        <taxon>Capsella</taxon>
    </lineage>
</organism>
<evidence type="ECO:0000256" key="5">
    <source>
        <dbReference type="ARBA" id="ARBA00022692"/>
    </source>
</evidence>
<evidence type="ECO:0000256" key="3">
    <source>
        <dbReference type="ARBA" id="ARBA00005316"/>
    </source>
</evidence>
<dbReference type="InterPro" id="IPR019540">
    <property type="entry name" value="PtdIno-glycan_biosynth_class_S"/>
</dbReference>
<dbReference type="GO" id="GO:0006506">
    <property type="term" value="P:GPI anchor biosynthetic process"/>
    <property type="evidence" value="ECO:0007669"/>
    <property type="project" value="UniProtKB-UniPathway"/>
</dbReference>
<feature type="region of interest" description="Disordered" evidence="10">
    <location>
        <begin position="1"/>
        <end position="40"/>
    </location>
</feature>
<comment type="subcellular location">
    <subcellularLocation>
        <location evidence="1">Endoplasmic reticulum membrane</location>
        <topology evidence="1">Multi-pass membrane protein</topology>
    </subcellularLocation>
</comment>
<gene>
    <name evidence="12" type="ORF">CARUB_v10013242mg</name>
</gene>
<dbReference type="eggNOG" id="KOG2459">
    <property type="taxonomic scope" value="Eukaryota"/>
</dbReference>
<dbReference type="GO" id="GO:0042765">
    <property type="term" value="C:GPI-anchor transamidase complex"/>
    <property type="evidence" value="ECO:0007669"/>
    <property type="project" value="InterPro"/>
</dbReference>
<feature type="transmembrane region" description="Helical" evidence="11">
    <location>
        <begin position="574"/>
        <end position="593"/>
    </location>
</feature>
<keyword evidence="7 11" id="KW-1133">Transmembrane helix</keyword>
<dbReference type="PANTHER" id="PTHR21072">
    <property type="entry name" value="GPI TRANSAMIDASE COMPONENT PIG-S"/>
    <property type="match status" value="1"/>
</dbReference>
<evidence type="ECO:0000313" key="13">
    <source>
        <dbReference type="Proteomes" id="UP000029121"/>
    </source>
</evidence>
<reference evidence="13" key="1">
    <citation type="journal article" date="2013" name="Nat. Genet.">
        <title>The Capsella rubella genome and the genomic consequences of rapid mating system evolution.</title>
        <authorList>
            <person name="Slotte T."/>
            <person name="Hazzouri K.M."/>
            <person name="Agren J.A."/>
            <person name="Koenig D."/>
            <person name="Maumus F."/>
            <person name="Guo Y.L."/>
            <person name="Steige K."/>
            <person name="Platts A.E."/>
            <person name="Escobar J.S."/>
            <person name="Newman L.K."/>
            <person name="Wang W."/>
            <person name="Mandakova T."/>
            <person name="Vello E."/>
            <person name="Smith L.M."/>
            <person name="Henz S.R."/>
            <person name="Steffen J."/>
            <person name="Takuno S."/>
            <person name="Brandvain Y."/>
            <person name="Coop G."/>
            <person name="Andolfatto P."/>
            <person name="Hu T.T."/>
            <person name="Blanchette M."/>
            <person name="Clark R.M."/>
            <person name="Quesneville H."/>
            <person name="Nordborg M."/>
            <person name="Gaut B.S."/>
            <person name="Lysak M.A."/>
            <person name="Jenkins J."/>
            <person name="Grimwood J."/>
            <person name="Chapman J."/>
            <person name="Prochnik S."/>
            <person name="Shu S."/>
            <person name="Rokhsar D."/>
            <person name="Schmutz J."/>
            <person name="Weigel D."/>
            <person name="Wright S.I."/>
        </authorList>
    </citation>
    <scope>NUCLEOTIDE SEQUENCE [LARGE SCALE GENOMIC DNA]</scope>
    <source>
        <strain evidence="13">cv. Monte Gargano</strain>
    </source>
</reference>
<evidence type="ECO:0000256" key="8">
    <source>
        <dbReference type="ARBA" id="ARBA00023136"/>
    </source>
</evidence>
<comment type="similarity">
    <text evidence="3">Belongs to the PIGS family.</text>
</comment>
<name>R0HXC8_9BRAS</name>
<feature type="non-terminal residue" evidence="12">
    <location>
        <position position="1"/>
    </location>
</feature>
<keyword evidence="5 11" id="KW-0812">Transmembrane</keyword>
<evidence type="ECO:0000313" key="12">
    <source>
        <dbReference type="EMBL" id="EOA30135.1"/>
    </source>
</evidence>
<protein>
    <recommendedName>
        <fullName evidence="14">GPI transamidase component PIG-S</fullName>
    </recommendedName>
</protein>
<keyword evidence="4" id="KW-0337">GPI-anchor biosynthesis</keyword>
<evidence type="ECO:0008006" key="14">
    <source>
        <dbReference type="Google" id="ProtNLM"/>
    </source>
</evidence>
<evidence type="ECO:0000256" key="6">
    <source>
        <dbReference type="ARBA" id="ARBA00022824"/>
    </source>
</evidence>